<evidence type="ECO:0000313" key="3">
    <source>
        <dbReference type="Proteomes" id="UP001330434"/>
    </source>
</evidence>
<dbReference type="Proteomes" id="UP001330434">
    <property type="component" value="Chromosome"/>
</dbReference>
<dbReference type="RefSeq" id="WP_331255164.1">
    <property type="nucleotide sequence ID" value="NZ_CP133270.1"/>
</dbReference>
<evidence type="ECO:0000313" key="2">
    <source>
        <dbReference type="EMBL" id="WVX66280.1"/>
    </source>
</evidence>
<gene>
    <name evidence="2" type="ORF">Bealeia1_00456</name>
</gene>
<organism evidence="2 3">
    <name type="scientific">Candidatus Bealeia paramacronuclearis</name>
    <dbReference type="NCBI Taxonomy" id="1921001"/>
    <lineage>
        <taxon>Bacteria</taxon>
        <taxon>Pseudomonadati</taxon>
        <taxon>Pseudomonadota</taxon>
        <taxon>Alphaproteobacteria</taxon>
        <taxon>Holosporales</taxon>
        <taxon>Holosporaceae</taxon>
        <taxon>Candidatus Bealeia</taxon>
    </lineage>
</organism>
<feature type="chain" id="PRO_5045427889" evidence="1">
    <location>
        <begin position="27"/>
        <end position="230"/>
    </location>
</feature>
<evidence type="ECO:0000256" key="1">
    <source>
        <dbReference type="SAM" id="SignalP"/>
    </source>
</evidence>
<keyword evidence="1" id="KW-0732">Signal</keyword>
<protein>
    <submittedName>
        <fullName evidence="2">Uncharacterized protein</fullName>
    </submittedName>
</protein>
<accession>A0ABZ2C1M0</accession>
<sequence length="230" mass="26084">MLSNLFQKKLLMSAALAVLICSPVYGMIQDDSDDDDGKFPSSIPSKKLDNGNTYISAKQRLQSCLKNFNDVNKTSLPNLLSKAEIGDTESIQKIAFFQTQLSRLELLGYKPQGSKKDKTISKLNEFFEKNNNRVQKIFSTKLEEENNQYKKAQTLPNPQPLTFLATDGFRLEVINIAHEMWKQTKQSISENLKSYGTSVLEKIKIGTDEDKKNSLYLEKIVEILEDEFGA</sequence>
<dbReference type="EMBL" id="CP133270">
    <property type="protein sequence ID" value="WVX66280.1"/>
    <property type="molecule type" value="Genomic_DNA"/>
</dbReference>
<reference evidence="2 3" key="1">
    <citation type="journal article" date="2024" name="Environ. Microbiol.">
        <title>Novel evolutionary insights on the interactions of the Holosporales (Alphaproteobacteria) with eukaryotic hosts from comparative genomics.</title>
        <authorList>
            <person name="Giovannini M."/>
            <person name="Petroni G."/>
            <person name="Castelli M."/>
        </authorList>
    </citation>
    <scope>NUCLEOTIDE SEQUENCE [LARGE SCALE GENOMIC DNA]</scope>
    <source>
        <strain evidence="2 3">US_Bl 15I1</strain>
    </source>
</reference>
<proteinExistence type="predicted"/>
<keyword evidence="3" id="KW-1185">Reference proteome</keyword>
<feature type="signal peptide" evidence="1">
    <location>
        <begin position="1"/>
        <end position="26"/>
    </location>
</feature>
<name>A0ABZ2C1M0_9PROT</name>